<comment type="caution">
    <text evidence="1">The sequence shown here is derived from an EMBL/GenBank/DDBJ whole genome shotgun (WGS) entry which is preliminary data.</text>
</comment>
<reference evidence="1" key="1">
    <citation type="submission" date="2021-03" db="EMBL/GenBank/DDBJ databases">
        <title>Evolutionary priming and transition to the ectomycorrhizal habit in an iconic lineage of mushroom-forming fungi: is preadaptation a requirement?</title>
        <authorList>
            <consortium name="DOE Joint Genome Institute"/>
            <person name="Looney B.P."/>
            <person name="Miyauchi S."/>
            <person name="Morin E."/>
            <person name="Drula E."/>
            <person name="Courty P.E."/>
            <person name="Chicoki N."/>
            <person name="Fauchery L."/>
            <person name="Kohler A."/>
            <person name="Kuo A."/>
            <person name="LaButti K."/>
            <person name="Pangilinan J."/>
            <person name="Lipzen A."/>
            <person name="Riley R."/>
            <person name="Andreopoulos W."/>
            <person name="He G."/>
            <person name="Johnson J."/>
            <person name="Barry K.W."/>
            <person name="Grigoriev I.V."/>
            <person name="Nagy L."/>
            <person name="Hibbett D."/>
            <person name="Henrissat B."/>
            <person name="Matheny P.B."/>
            <person name="Labbe J."/>
            <person name="Martin A.F."/>
        </authorList>
    </citation>
    <scope>NUCLEOTIDE SEQUENCE</scope>
    <source>
        <strain evidence="1">BPL698</strain>
    </source>
</reference>
<dbReference type="Proteomes" id="UP001207468">
    <property type="component" value="Unassembled WGS sequence"/>
</dbReference>
<keyword evidence="2" id="KW-1185">Reference proteome</keyword>
<sequence>MGTLTASVVEAFLHDHQIPVFVENGAATLHKNDPSVPYDVSMDWPEASHYSDDKPSLMSSPPGAQHGDRTSPPPGFAHELPPREESGQERGEDHTSIKMLPTNALLQIFYFYLNDKHAKRSDWYTLARVSRQWRDIVISSRLLGAQLVYTGSRGMREIPLLLPIAIEQGNWDDDDGTLRADNIAALLNSKHRDRVRTIDLVGLPKSLWEKIAAVMEMPFPELESVTVWLADYDGPTLPRSFLGGSAPRLRILSLHGIQIPGMLAFSAKNLVRLFLLNMPDLAYISLQALFTSLSAMTHLKQLVLTFQSPRFPLTYRYPRLRPNLTSRLPPPLTPLVLPALTSLTFQGVCEYLEEFVAQTHAPLLRYLSVHLFVNIHVDVPGLYQFISGAEELTKSDRATVHFSQHSTRFVVSSTTGLHERPMLEFVISSREPSRQLSSLAKICRSLIPPFSTLRYLRLLDDVRFPRNWKDDADGNEWLELLDPFISVNELYLSREIALRVWLALNDPASKRVANVLPALESLIFEGHEPSGRVKELVGRFVAARQLLGQPVVVGISEKEDDEE</sequence>
<dbReference type="EMBL" id="JAGFNK010000037">
    <property type="protein sequence ID" value="KAI9510673.1"/>
    <property type="molecule type" value="Genomic_DNA"/>
</dbReference>
<gene>
    <name evidence="1" type="ORF">F5148DRAFT_542387</name>
</gene>
<proteinExistence type="predicted"/>
<accession>A0ACC0UGA5</accession>
<protein>
    <submittedName>
        <fullName evidence="1">Uncharacterized protein</fullName>
    </submittedName>
</protein>
<organism evidence="1 2">
    <name type="scientific">Russula earlei</name>
    <dbReference type="NCBI Taxonomy" id="71964"/>
    <lineage>
        <taxon>Eukaryota</taxon>
        <taxon>Fungi</taxon>
        <taxon>Dikarya</taxon>
        <taxon>Basidiomycota</taxon>
        <taxon>Agaricomycotina</taxon>
        <taxon>Agaricomycetes</taxon>
        <taxon>Russulales</taxon>
        <taxon>Russulaceae</taxon>
        <taxon>Russula</taxon>
    </lineage>
</organism>
<evidence type="ECO:0000313" key="2">
    <source>
        <dbReference type="Proteomes" id="UP001207468"/>
    </source>
</evidence>
<name>A0ACC0UGA5_9AGAM</name>
<evidence type="ECO:0000313" key="1">
    <source>
        <dbReference type="EMBL" id="KAI9510673.1"/>
    </source>
</evidence>